<dbReference type="Gene3D" id="3.30.70.20">
    <property type="match status" value="1"/>
</dbReference>
<dbReference type="Gene3D" id="3.60.15.10">
    <property type="entry name" value="Ribonuclease Z/Hydroxyacylglutathione hydrolase-like"/>
    <property type="match status" value="1"/>
</dbReference>
<dbReference type="Pfam" id="PF14597">
    <property type="entry name" value="Lactamase_B_5"/>
    <property type="match status" value="1"/>
</dbReference>
<reference evidence="2 3" key="1">
    <citation type="submission" date="2024-04" db="EMBL/GenBank/DDBJ databases">
        <title>Isolation of an actinomycete strain from pig manure.</title>
        <authorList>
            <person name="Gong T."/>
            <person name="Yu Z."/>
            <person name="An M."/>
            <person name="Wei C."/>
            <person name="Yang W."/>
            <person name="Liu L."/>
        </authorList>
    </citation>
    <scope>NUCLEOTIDE SEQUENCE [LARGE SCALE GENOMIC DNA]</scope>
    <source>
        <strain evidence="2 3">ZF39</strain>
    </source>
</reference>
<dbReference type="Pfam" id="PF13370">
    <property type="entry name" value="Fer4_13"/>
    <property type="match status" value="1"/>
</dbReference>
<proteinExistence type="predicted"/>
<dbReference type="Proteomes" id="UP001442841">
    <property type="component" value="Chromosome"/>
</dbReference>
<sequence length="297" mass="32794">MAKQDQSHPANVDGPWFVDTRCIACDVARHWAPGLIRPDDGAYSFLARQPTSAAEESALWRAAHACPTQSIGNRAARRPAAPPFPYAMTDGVWALGHNARETFGAHAWLVQRPEGNLLIDVPRFSGSLAAAVEDLGGVARVLLTHQDHVAGGEAWVERFGAEAWIHESEASTAAYAKNHFGDAREQLWPGVTVLHIPGHTRGSMAFQMDERVLFTGDSLRWNVRRATLDVFPRQTWQSWSVLADSMDALAQLRAEWVLPGHGMWARVGFEEYARQMGSLGADMRRVGQSAWSRRPAP</sequence>
<dbReference type="SUPFAM" id="SSF56281">
    <property type="entry name" value="Metallo-hydrolase/oxidoreductase"/>
    <property type="match status" value="1"/>
</dbReference>
<protein>
    <submittedName>
        <fullName evidence="2">MBL fold metallo-hydrolase</fullName>
    </submittedName>
</protein>
<dbReference type="PANTHER" id="PTHR42773:SF1">
    <property type="entry name" value="METALLO-BETA-LACTAMASE FAMILY PROTEIN"/>
    <property type="match status" value="1"/>
</dbReference>
<organism evidence="2 3">
    <name type="scientific">Ammonicoccus fulvus</name>
    <dbReference type="NCBI Taxonomy" id="3138240"/>
    <lineage>
        <taxon>Bacteria</taxon>
        <taxon>Bacillati</taxon>
        <taxon>Actinomycetota</taxon>
        <taxon>Actinomycetes</taxon>
        <taxon>Propionibacteriales</taxon>
        <taxon>Propionibacteriaceae</taxon>
        <taxon>Ammonicoccus</taxon>
    </lineage>
</organism>
<dbReference type="InterPro" id="IPR001279">
    <property type="entry name" value="Metallo-B-lactamas"/>
</dbReference>
<accession>A0ABZ3FSQ1</accession>
<dbReference type="PANTHER" id="PTHR42773">
    <property type="entry name" value="METALLO-BETA-LACTAMASE-RELATED"/>
    <property type="match status" value="1"/>
</dbReference>
<gene>
    <name evidence="2" type="ORF">AADG42_11205</name>
</gene>
<dbReference type="RefSeq" id="WP_425309305.1">
    <property type="nucleotide sequence ID" value="NZ_CP154795.1"/>
</dbReference>
<feature type="domain" description="Metallo-beta-lactamase" evidence="1">
    <location>
        <begin position="104"/>
        <end position="261"/>
    </location>
</feature>
<dbReference type="InterPro" id="IPR036866">
    <property type="entry name" value="RibonucZ/Hydroxyglut_hydro"/>
</dbReference>
<name>A0ABZ3FSQ1_9ACTN</name>
<dbReference type="SMART" id="SM00849">
    <property type="entry name" value="Lactamase_B"/>
    <property type="match status" value="1"/>
</dbReference>
<evidence type="ECO:0000313" key="3">
    <source>
        <dbReference type="Proteomes" id="UP001442841"/>
    </source>
</evidence>
<dbReference type="EMBL" id="CP154795">
    <property type="protein sequence ID" value="XAN07847.1"/>
    <property type="molecule type" value="Genomic_DNA"/>
</dbReference>
<evidence type="ECO:0000259" key="1">
    <source>
        <dbReference type="SMART" id="SM00849"/>
    </source>
</evidence>
<evidence type="ECO:0000313" key="2">
    <source>
        <dbReference type="EMBL" id="XAN07847.1"/>
    </source>
</evidence>
<keyword evidence="3" id="KW-1185">Reference proteome</keyword>